<dbReference type="EMBL" id="FQYQ01000005">
    <property type="protein sequence ID" value="SHI76589.1"/>
    <property type="molecule type" value="Genomic_DNA"/>
</dbReference>
<feature type="transmembrane region" description="Helical" evidence="1">
    <location>
        <begin position="110"/>
        <end position="129"/>
    </location>
</feature>
<evidence type="ECO:0000313" key="2">
    <source>
        <dbReference type="EMBL" id="SHI76589.1"/>
    </source>
</evidence>
<dbReference type="RefSeq" id="WP_072913626.1">
    <property type="nucleotide sequence ID" value="NZ_FQYQ01000005.1"/>
</dbReference>
<proteinExistence type="predicted"/>
<gene>
    <name evidence="2" type="ORF">SAMN02745725_01028</name>
</gene>
<keyword evidence="1" id="KW-0472">Membrane</keyword>
<evidence type="ECO:0000256" key="1">
    <source>
        <dbReference type="SAM" id="Phobius"/>
    </source>
</evidence>
<feature type="transmembrane region" description="Helical" evidence="1">
    <location>
        <begin position="6"/>
        <end position="25"/>
    </location>
</feature>
<dbReference type="Proteomes" id="UP000184185">
    <property type="component" value="Unassembled WGS sequence"/>
</dbReference>
<keyword evidence="1" id="KW-0812">Transmembrane</keyword>
<dbReference type="InterPro" id="IPR010540">
    <property type="entry name" value="CmpB_TMEM229"/>
</dbReference>
<reference evidence="2 3" key="1">
    <citation type="submission" date="2016-11" db="EMBL/GenBank/DDBJ databases">
        <authorList>
            <person name="Jaros S."/>
            <person name="Januszkiewicz K."/>
            <person name="Wedrychowicz H."/>
        </authorList>
    </citation>
    <scope>NUCLEOTIDE SEQUENCE [LARGE SCALE GENOMIC DNA]</scope>
    <source>
        <strain evidence="2 3">DSM 14809</strain>
    </source>
</reference>
<organism evidence="2 3">
    <name type="scientific">Pseudobutyrivibrio xylanivorans DSM 14809</name>
    <dbReference type="NCBI Taxonomy" id="1123012"/>
    <lineage>
        <taxon>Bacteria</taxon>
        <taxon>Bacillati</taxon>
        <taxon>Bacillota</taxon>
        <taxon>Clostridia</taxon>
        <taxon>Lachnospirales</taxon>
        <taxon>Lachnospiraceae</taxon>
        <taxon>Pseudobutyrivibrio</taxon>
    </lineage>
</organism>
<evidence type="ECO:0000313" key="3">
    <source>
        <dbReference type="Proteomes" id="UP000184185"/>
    </source>
</evidence>
<keyword evidence="1" id="KW-1133">Transmembrane helix</keyword>
<feature type="transmembrane region" description="Helical" evidence="1">
    <location>
        <begin position="37"/>
        <end position="61"/>
    </location>
</feature>
<protein>
    <submittedName>
        <fullName evidence="2">Uncharacterized membrane protein</fullName>
    </submittedName>
</protein>
<keyword evidence="3" id="KW-1185">Reference proteome</keyword>
<feature type="transmembrane region" description="Helical" evidence="1">
    <location>
        <begin position="67"/>
        <end position="89"/>
    </location>
</feature>
<sequence>MEFFINLILVFFTFSFVGWCIEVTLKYRQFGRFINRGFLIGPWLPIYGAGAALITLTVAGLTPVEKGIGTTFAISLIVCGLIEYLASYFMEMRFHARWWDYSQKPMNLNGRVWIGNLILFGLGGVAIIHIVNPVLYGFFEQLSLFSKEIIAGCLSAIILADYSVSHFVLKLVKIGVESSEADNTEAISKDVHLLLSNRSIFYRRFADAYPDVIYRTEKVKARMEEIRLETEKFRIEAEKRIDELNQQYEKNKAEWDASIKAGREQLRENLEPTSFIKNNLIEKQNQLIELLYDESTATVPAKALMDEIEHERLRLEKRSW</sequence>
<dbReference type="AlphaFoldDB" id="A0A1M6DTX8"/>
<dbReference type="OrthoDB" id="9789229at2"/>
<accession>A0A1M6DTX8</accession>
<dbReference type="Pfam" id="PF06541">
    <property type="entry name" value="ABC_trans_CmpB"/>
    <property type="match status" value="1"/>
</dbReference>
<name>A0A1M6DTX8_PSEXY</name>